<evidence type="ECO:0000313" key="3">
    <source>
        <dbReference type="Proteomes" id="UP000271974"/>
    </source>
</evidence>
<name>A0A433TGY9_ELYCH</name>
<feature type="region of interest" description="Disordered" evidence="1">
    <location>
        <begin position="1"/>
        <end position="61"/>
    </location>
</feature>
<dbReference type="OrthoDB" id="426293at2759"/>
<evidence type="ECO:0000313" key="2">
    <source>
        <dbReference type="EMBL" id="RUS80799.1"/>
    </source>
</evidence>
<dbReference type="AlphaFoldDB" id="A0A433TGY9"/>
<accession>A0A433TGY9</accession>
<comment type="caution">
    <text evidence="2">The sequence shown here is derived from an EMBL/GenBank/DDBJ whole genome shotgun (WGS) entry which is preliminary data.</text>
</comment>
<proteinExistence type="predicted"/>
<evidence type="ECO:0008006" key="4">
    <source>
        <dbReference type="Google" id="ProtNLM"/>
    </source>
</evidence>
<feature type="compositionally biased region" description="Low complexity" evidence="1">
    <location>
        <begin position="1"/>
        <end position="51"/>
    </location>
</feature>
<evidence type="ECO:0000256" key="1">
    <source>
        <dbReference type="SAM" id="MobiDB-lite"/>
    </source>
</evidence>
<dbReference type="EMBL" id="RQTK01000372">
    <property type="protein sequence ID" value="RUS80799.1"/>
    <property type="molecule type" value="Genomic_DNA"/>
</dbReference>
<dbReference type="Proteomes" id="UP000271974">
    <property type="component" value="Unassembled WGS sequence"/>
</dbReference>
<dbReference type="STRING" id="188477.A0A433TGY9"/>
<reference evidence="2 3" key="1">
    <citation type="submission" date="2019-01" db="EMBL/GenBank/DDBJ databases">
        <title>A draft genome assembly of the solar-powered sea slug Elysia chlorotica.</title>
        <authorList>
            <person name="Cai H."/>
            <person name="Li Q."/>
            <person name="Fang X."/>
            <person name="Li J."/>
            <person name="Curtis N.E."/>
            <person name="Altenburger A."/>
            <person name="Shibata T."/>
            <person name="Feng M."/>
            <person name="Maeda T."/>
            <person name="Schwartz J.A."/>
            <person name="Shigenobu S."/>
            <person name="Lundholm N."/>
            <person name="Nishiyama T."/>
            <person name="Yang H."/>
            <person name="Hasebe M."/>
            <person name="Li S."/>
            <person name="Pierce S.K."/>
            <person name="Wang J."/>
        </authorList>
    </citation>
    <scope>NUCLEOTIDE SEQUENCE [LARGE SCALE GENOMIC DNA]</scope>
    <source>
        <strain evidence="2">EC2010</strain>
        <tissue evidence="2">Whole organism of an adult</tissue>
    </source>
</reference>
<protein>
    <recommendedName>
        <fullName evidence="4">Dynein heavy chain ATP-binding dynein motor region domain-containing protein</fullName>
    </recommendedName>
</protein>
<organism evidence="2 3">
    <name type="scientific">Elysia chlorotica</name>
    <name type="common">Eastern emerald elysia</name>
    <name type="synonym">Sea slug</name>
    <dbReference type="NCBI Taxonomy" id="188477"/>
    <lineage>
        <taxon>Eukaryota</taxon>
        <taxon>Metazoa</taxon>
        <taxon>Spiralia</taxon>
        <taxon>Lophotrochozoa</taxon>
        <taxon>Mollusca</taxon>
        <taxon>Gastropoda</taxon>
        <taxon>Heterobranchia</taxon>
        <taxon>Euthyneura</taxon>
        <taxon>Panpulmonata</taxon>
        <taxon>Sacoglossa</taxon>
        <taxon>Placobranchoidea</taxon>
        <taxon>Plakobranchidae</taxon>
        <taxon>Elysia</taxon>
    </lineage>
</organism>
<gene>
    <name evidence="2" type="ORF">EGW08_011420</name>
</gene>
<sequence length="229" mass="25250">MPPPTKSVAKPAPKPAPKTGVKGLPKAPAKAKPAGGASKAPASKAPAATTAAKKEPEPAKPAPIVITEVPFKQVDAKVVFDREGTVKASGKWAIAMDENALIGRFLRHRDVNMLSTPDNQQMQPETIRMALLGSIKFGKPFVIDMMESEMYEFIRDKFDEILPGLLDMVLDKSIIKDESYMKIVKESDGQEYQSRYDYNIEGFSFLIITSQLAPNEELLRKMYPVKVTN</sequence>
<keyword evidence="3" id="KW-1185">Reference proteome</keyword>